<keyword evidence="2" id="KW-1133">Transmembrane helix</keyword>
<feature type="compositionally biased region" description="Polar residues" evidence="1">
    <location>
        <begin position="296"/>
        <end position="315"/>
    </location>
</feature>
<proteinExistence type="predicted"/>
<dbReference type="PANTHER" id="PTHR39614">
    <property type="entry name" value="INTEGRAL MEMBRANE PROTEIN"/>
    <property type="match status" value="1"/>
</dbReference>
<feature type="transmembrane region" description="Helical" evidence="2">
    <location>
        <begin position="198"/>
        <end position="218"/>
    </location>
</feature>
<protein>
    <recommendedName>
        <fullName evidence="3">Rhodopsin domain-containing protein</fullName>
    </recommendedName>
</protein>
<name>A0ABQ9P4R7_9PEZI</name>
<dbReference type="Pfam" id="PF20684">
    <property type="entry name" value="Fung_rhodopsin"/>
    <property type="match status" value="1"/>
</dbReference>
<comment type="caution">
    <text evidence="4">The sequence shown here is derived from an EMBL/GenBank/DDBJ whole genome shotgun (WGS) entry which is preliminary data.</text>
</comment>
<evidence type="ECO:0000313" key="4">
    <source>
        <dbReference type="EMBL" id="KAJ9669586.1"/>
    </source>
</evidence>
<evidence type="ECO:0000256" key="1">
    <source>
        <dbReference type="SAM" id="MobiDB-lite"/>
    </source>
</evidence>
<feature type="region of interest" description="Disordered" evidence="1">
    <location>
        <begin position="296"/>
        <end position="347"/>
    </location>
</feature>
<keyword evidence="5" id="KW-1185">Reference proteome</keyword>
<evidence type="ECO:0000313" key="5">
    <source>
        <dbReference type="Proteomes" id="UP001172684"/>
    </source>
</evidence>
<evidence type="ECO:0000256" key="2">
    <source>
        <dbReference type="SAM" id="Phobius"/>
    </source>
</evidence>
<feature type="transmembrane region" description="Helical" evidence="2">
    <location>
        <begin position="102"/>
        <end position="122"/>
    </location>
</feature>
<reference evidence="4" key="1">
    <citation type="submission" date="2022-10" db="EMBL/GenBank/DDBJ databases">
        <title>Culturing micro-colonial fungi from biological soil crusts in the Mojave desert and describing Neophaeococcomyces mojavensis, and introducing the new genera and species Taxawa tesnikishii.</title>
        <authorList>
            <person name="Kurbessoian T."/>
            <person name="Stajich J.E."/>
        </authorList>
    </citation>
    <scope>NUCLEOTIDE SEQUENCE</scope>
    <source>
        <strain evidence="4">TK_1</strain>
    </source>
</reference>
<feature type="domain" description="Rhodopsin" evidence="3">
    <location>
        <begin position="51"/>
        <end position="260"/>
    </location>
</feature>
<accession>A0ABQ9P4R7</accession>
<dbReference type="EMBL" id="JAPDRL010000002">
    <property type="protein sequence ID" value="KAJ9669586.1"/>
    <property type="molecule type" value="Genomic_DNA"/>
</dbReference>
<dbReference type="PANTHER" id="PTHR39614:SF2">
    <property type="entry name" value="INTEGRAL MEMBRANE PROTEIN"/>
    <property type="match status" value="1"/>
</dbReference>
<feature type="transmembrane region" description="Helical" evidence="2">
    <location>
        <begin position="134"/>
        <end position="160"/>
    </location>
</feature>
<organism evidence="4 5">
    <name type="scientific">Coniosporium apollinis</name>
    <dbReference type="NCBI Taxonomy" id="61459"/>
    <lineage>
        <taxon>Eukaryota</taxon>
        <taxon>Fungi</taxon>
        <taxon>Dikarya</taxon>
        <taxon>Ascomycota</taxon>
        <taxon>Pezizomycotina</taxon>
        <taxon>Dothideomycetes</taxon>
        <taxon>Dothideomycetes incertae sedis</taxon>
        <taxon>Coniosporium</taxon>
    </lineage>
</organism>
<sequence>MSDETGLPVLDGERFSTITPDDHGGIIYITVFLALTYSILTLGARVGIKWNMLGDDDWAMGAAQVVALGQYISVLVALSHGLGKSTSIVSSEQYAVVSKATYTSQILIIAALALAKCSVILLIRRVFTRDMKNFWMICTILLGFIGVWALASIITCPGYAARWKAVVALDVATELLFVILPIYLVWGLQMSRNLKLRVVLAFAFRIPVAAFALAFLNAVDTYRDHENTGVAYSAVIIWHQVELGYSLIAATIPCLKSFIKSFDTGFGLEVGYNTHPYGSANSRGYANGTKGGQSFQMSSLKGSESTKDSSPQTLGQLRPEQIRNTTNIYHENDPPREDASITSGNSQEMIIRRDVQWDVRHDYVPHAK</sequence>
<gene>
    <name evidence="4" type="ORF">H2201_000453</name>
</gene>
<dbReference type="Proteomes" id="UP001172684">
    <property type="component" value="Unassembled WGS sequence"/>
</dbReference>
<feature type="transmembrane region" description="Helical" evidence="2">
    <location>
        <begin position="25"/>
        <end position="46"/>
    </location>
</feature>
<feature type="transmembrane region" description="Helical" evidence="2">
    <location>
        <begin position="58"/>
        <end position="82"/>
    </location>
</feature>
<keyword evidence="2" id="KW-0472">Membrane</keyword>
<keyword evidence="2" id="KW-0812">Transmembrane</keyword>
<feature type="compositionally biased region" description="Basic and acidic residues" evidence="1">
    <location>
        <begin position="330"/>
        <end position="339"/>
    </location>
</feature>
<evidence type="ECO:0000259" key="3">
    <source>
        <dbReference type="Pfam" id="PF20684"/>
    </source>
</evidence>
<feature type="transmembrane region" description="Helical" evidence="2">
    <location>
        <begin position="230"/>
        <end position="252"/>
    </location>
</feature>
<feature type="transmembrane region" description="Helical" evidence="2">
    <location>
        <begin position="166"/>
        <end position="186"/>
    </location>
</feature>
<dbReference type="InterPro" id="IPR049326">
    <property type="entry name" value="Rhodopsin_dom_fungi"/>
</dbReference>